<gene>
    <name evidence="2" type="ORF">COW36_11485</name>
</gene>
<feature type="domain" description="Spore protein YkvP/CgeB glycosyl transferase-like" evidence="1">
    <location>
        <begin position="201"/>
        <end position="311"/>
    </location>
</feature>
<evidence type="ECO:0000313" key="2">
    <source>
        <dbReference type="EMBL" id="PIW16760.1"/>
    </source>
</evidence>
<evidence type="ECO:0000259" key="1">
    <source>
        <dbReference type="Pfam" id="PF13524"/>
    </source>
</evidence>
<dbReference type="SUPFAM" id="SSF48452">
    <property type="entry name" value="TPR-like"/>
    <property type="match status" value="1"/>
</dbReference>
<dbReference type="EMBL" id="PFFQ01000035">
    <property type="protein sequence ID" value="PIW16760.1"/>
    <property type="molecule type" value="Genomic_DNA"/>
</dbReference>
<dbReference type="Proteomes" id="UP000231019">
    <property type="component" value="Unassembled WGS sequence"/>
</dbReference>
<reference evidence="2 3" key="1">
    <citation type="submission" date="2017-09" db="EMBL/GenBank/DDBJ databases">
        <title>Depth-based differentiation of microbial function through sediment-hosted aquifers and enrichment of novel symbionts in the deep terrestrial subsurface.</title>
        <authorList>
            <person name="Probst A.J."/>
            <person name="Ladd B."/>
            <person name="Jarett J.K."/>
            <person name="Geller-Mcgrath D.E."/>
            <person name="Sieber C.M."/>
            <person name="Emerson J.B."/>
            <person name="Anantharaman K."/>
            <person name="Thomas B.C."/>
            <person name="Malmstrom R."/>
            <person name="Stieglmeier M."/>
            <person name="Klingl A."/>
            <person name="Woyke T."/>
            <person name="Ryan C.M."/>
            <person name="Banfield J.F."/>
        </authorList>
    </citation>
    <scope>NUCLEOTIDE SEQUENCE [LARGE SCALE GENOMIC DNA]</scope>
    <source>
        <strain evidence="2">CG17_big_fil_post_rev_8_21_14_2_50_48_46</strain>
    </source>
</reference>
<protein>
    <recommendedName>
        <fullName evidence="1">Spore protein YkvP/CgeB glycosyl transferase-like domain-containing protein</fullName>
    </recommendedName>
</protein>
<organism evidence="2 3">
    <name type="scientific">bacterium (Candidatus Blackallbacteria) CG17_big_fil_post_rev_8_21_14_2_50_48_46</name>
    <dbReference type="NCBI Taxonomy" id="2014261"/>
    <lineage>
        <taxon>Bacteria</taxon>
        <taxon>Candidatus Blackallbacteria</taxon>
    </lineage>
</organism>
<dbReference type="Pfam" id="PF13524">
    <property type="entry name" value="Glyco_trans_1_2"/>
    <property type="match status" value="1"/>
</dbReference>
<dbReference type="InterPro" id="IPR011990">
    <property type="entry name" value="TPR-like_helical_dom_sf"/>
</dbReference>
<comment type="caution">
    <text evidence="2">The sequence shown here is derived from an EMBL/GenBank/DDBJ whole genome shotgun (WGS) entry which is preliminary data.</text>
</comment>
<accession>A0A2M7G4R5</accession>
<dbReference type="InterPro" id="IPR055259">
    <property type="entry name" value="YkvP/CgeB_Glyco_trans-like"/>
</dbReference>
<dbReference type="Gene3D" id="3.40.50.2000">
    <property type="entry name" value="Glycogen Phosphorylase B"/>
    <property type="match status" value="1"/>
</dbReference>
<sequence>MMPSPFKTLIGPLYHPQLLGDYLFDPNIYVFVMNGIKWSDMPPGYDMVTDQFPSTGRLLNYDYAQSNIQSLLAQFPPQSPPELLIWWGLYAPVPLDIAECPIPTLLVVSDWHENLSVVLRYVEAFDHILCDRALVKILNQAGHSHCTYWPSYALYPERTYLESPPLERMYDVTYLGSLNFSLHPMREVYLQRLLKLSKRYKILIDTHRYGEDFRKILNQSKLIFNYSVRSEMNLRAFEASSCGAVVLMEESNLEIRDYLPPDQGCILYNSENFEAQIESYLENPQALQKIADFALRAVKTQTAAHQFEKLLKRLPEILKLPRRIRRTQQQAVSQRALLRIRQTYHLLLDRAREVAVREIMQWQSETSSPEALNAMAACLTDYEFNPEPSGYRSEISAEQIFARLFQTPHHPLILTNAAWYCFLRGDFQRALAYSQGAVQLLNLAKFNPTLLLTWLDALLPFGHNSFFLHWQRLLAQIYQKQQAPEALKNLLLWNHKVLQARILSQSSFGLNQAEVLYAEALALLPEFGSVGFELARIQRLQNQPEKALQSYQTYLRQHFFQAQAHQEFLELLVETQQYEKACEWFKTMQPLFDTIPRFESEQSQFRRLRQLTYYLADSPQTELN</sequence>
<proteinExistence type="predicted"/>
<dbReference type="SUPFAM" id="SSF53756">
    <property type="entry name" value="UDP-Glycosyltransferase/glycogen phosphorylase"/>
    <property type="match status" value="1"/>
</dbReference>
<dbReference type="Gene3D" id="1.25.40.10">
    <property type="entry name" value="Tetratricopeptide repeat domain"/>
    <property type="match status" value="1"/>
</dbReference>
<name>A0A2M7G4R5_9BACT</name>
<evidence type="ECO:0000313" key="3">
    <source>
        <dbReference type="Proteomes" id="UP000231019"/>
    </source>
</evidence>
<dbReference type="AlphaFoldDB" id="A0A2M7G4R5"/>